<keyword evidence="1" id="KW-0378">Hydrolase</keyword>
<dbReference type="EMBL" id="JAAGBB010000003">
    <property type="protein sequence ID" value="MBR0663405.1"/>
    <property type="molecule type" value="Genomic_DNA"/>
</dbReference>
<evidence type="ECO:0000259" key="3">
    <source>
        <dbReference type="Pfam" id="PF07364"/>
    </source>
</evidence>
<comment type="similarity">
    <text evidence="1">Belongs to the peptidase M81 family.</text>
</comment>
<evidence type="ECO:0000256" key="1">
    <source>
        <dbReference type="PIRNR" id="PIRNR012702"/>
    </source>
</evidence>
<name>A0ABS5ETX7_9PROT</name>
<dbReference type="Proteomes" id="UP001196870">
    <property type="component" value="Unassembled WGS sequence"/>
</dbReference>
<dbReference type="Pfam" id="PF07171">
    <property type="entry name" value="MlrC_C"/>
    <property type="match status" value="1"/>
</dbReference>
<gene>
    <name evidence="4" type="ORF">GXW71_03455</name>
</gene>
<keyword evidence="1" id="KW-0482">Metalloprotease</keyword>
<dbReference type="InterPro" id="IPR015995">
    <property type="entry name" value="MlrC_N"/>
</dbReference>
<dbReference type="PIRSF" id="PIRSF012702">
    <property type="entry name" value="UCP012702"/>
    <property type="match status" value="1"/>
</dbReference>
<feature type="domain" description="Microcystin LR degradation protein MlrC C-terminal" evidence="2">
    <location>
        <begin position="311"/>
        <end position="486"/>
    </location>
</feature>
<evidence type="ECO:0000313" key="4">
    <source>
        <dbReference type="EMBL" id="MBR0663405.1"/>
    </source>
</evidence>
<keyword evidence="1" id="KW-0645">Protease</keyword>
<dbReference type="InterPro" id="IPR009197">
    <property type="entry name" value="MlrC"/>
</dbReference>
<keyword evidence="1" id="KW-0479">Metal-binding</keyword>
<organism evidence="4 5">
    <name type="scientific">Plastoroseomonas hellenica</name>
    <dbReference type="NCBI Taxonomy" id="2687306"/>
    <lineage>
        <taxon>Bacteria</taxon>
        <taxon>Pseudomonadati</taxon>
        <taxon>Pseudomonadota</taxon>
        <taxon>Alphaproteobacteria</taxon>
        <taxon>Acetobacterales</taxon>
        <taxon>Acetobacteraceae</taxon>
        <taxon>Plastoroseomonas</taxon>
    </lineage>
</organism>
<reference evidence="5" key="1">
    <citation type="journal article" date="2021" name="Syst. Appl. Microbiol.">
        <title>Roseomonas hellenica sp. nov., isolated from roots of wild-growing Alkanna tinctoria.</title>
        <authorList>
            <person name="Rat A."/>
            <person name="Naranjo H.D."/>
            <person name="Lebbe L."/>
            <person name="Cnockaert M."/>
            <person name="Krigas N."/>
            <person name="Grigoriadou K."/>
            <person name="Maloupa E."/>
            <person name="Willems A."/>
        </authorList>
    </citation>
    <scope>NUCLEOTIDE SEQUENCE [LARGE SCALE GENOMIC DNA]</scope>
    <source>
        <strain evidence="5">LMG 31523</strain>
    </source>
</reference>
<comment type="function">
    <text evidence="1">Involved in peptidolytic degradation of cyclic heptapeptide hepatotoxin microcystin (MC).</text>
</comment>
<dbReference type="RefSeq" id="WP_211850994.1">
    <property type="nucleotide sequence ID" value="NZ_JAAGBB010000003.1"/>
</dbReference>
<dbReference type="InterPro" id="IPR010799">
    <property type="entry name" value="MlrC_C"/>
</dbReference>
<protein>
    <recommendedName>
        <fullName evidence="1">Microcystinase C</fullName>
        <shortName evidence="1">MlrC</shortName>
    </recommendedName>
</protein>
<proteinExistence type="inferred from homology"/>
<accession>A0ABS5ETX7</accession>
<comment type="cofactor">
    <cofactor evidence="1">
        <name>Zn(2+)</name>
        <dbReference type="ChEBI" id="CHEBI:29105"/>
    </cofactor>
    <text evidence="1">Binds 1 zinc ion per subunit.</text>
</comment>
<feature type="domain" description="Microcystin LR degradation protein MlrC N-terminal" evidence="3">
    <location>
        <begin position="3"/>
        <end position="298"/>
    </location>
</feature>
<comment type="caution">
    <text evidence="4">The sequence shown here is derived from an EMBL/GenBank/DDBJ whole genome shotgun (WGS) entry which is preliminary data.</text>
</comment>
<evidence type="ECO:0000259" key="2">
    <source>
        <dbReference type="Pfam" id="PF07171"/>
    </source>
</evidence>
<sequence>MTRIAIGGFQHESHSFAPLPTGWPQFLQPGGFPRLQRSATLLDALRPTSLPASGAIAEAEAAGATIAPLIWCMANPAGPVTPDAFERIAALMVAALSDALEEGPLDGVFLELHGAMVAVDFPDAEGELLRRVRAVVGPDVPIAASLDPHANKTAAMVALSDVLVPYRTYPHVDQKQTGALATRLLLDMIRTGRRPVKLFRELDFWTPLPGQCTMVAPMADVMAERARLAETMPGIIELGFCFGFPYADFAGCGMAIATYAETEAQAAEATEALARFIAAKEAEFAKGAIPAADGVAEAKRIAAGAAKPVVLADTQDNPGGGGHGDTIGLLAELIAQDAQGAVLGLINDQESAAACHAAGVGATLSLSLGGKSDGAPLPVTAVVERLTDGRFTLTGPMGKGNPADLGPAALIRVSSGVRVIVVSRKMQALDQALFTHIGVEPSAQKILALKSSVHFRAHFQPIAEQVLVVAAPGPVVADPAILPFTRLRDGLRLRPGDNRRTAGGRL</sequence>
<dbReference type="Pfam" id="PF07364">
    <property type="entry name" value="DUF1485"/>
    <property type="match status" value="1"/>
</dbReference>
<evidence type="ECO:0000313" key="5">
    <source>
        <dbReference type="Proteomes" id="UP001196870"/>
    </source>
</evidence>
<keyword evidence="5" id="KW-1185">Reference proteome</keyword>